<evidence type="ECO:0000256" key="3">
    <source>
        <dbReference type="ARBA" id="ARBA00022801"/>
    </source>
</evidence>
<protein>
    <recommendedName>
        <fullName evidence="4">PPPDE domain-containing protein</fullName>
    </recommendedName>
</protein>
<evidence type="ECO:0000259" key="4">
    <source>
        <dbReference type="PROSITE" id="PS51858"/>
    </source>
</evidence>
<keyword evidence="6" id="KW-1185">Reference proteome</keyword>
<dbReference type="GO" id="GO:0006508">
    <property type="term" value="P:proteolysis"/>
    <property type="evidence" value="ECO:0007669"/>
    <property type="project" value="UniProtKB-KW"/>
</dbReference>
<dbReference type="AlphaFoldDB" id="A0AA43QS36"/>
<evidence type="ECO:0000256" key="1">
    <source>
        <dbReference type="ARBA" id="ARBA00008140"/>
    </source>
</evidence>
<dbReference type="InterPro" id="IPR042266">
    <property type="entry name" value="PPPDE_sf"/>
</dbReference>
<reference evidence="5" key="1">
    <citation type="journal article" date="2023" name="Genome Biol. Evol.">
        <title>First Whole Genome Sequence and Flow Cytometry Genome Size Data for the Lichen-Forming Fungus Ramalina farinacea (Ascomycota).</title>
        <authorList>
            <person name="Llewellyn T."/>
            <person name="Mian S."/>
            <person name="Hill R."/>
            <person name="Leitch I.J."/>
            <person name="Gaya E."/>
        </authorList>
    </citation>
    <scope>NUCLEOTIDE SEQUENCE</scope>
    <source>
        <strain evidence="5">LIQ254RAFAR</strain>
    </source>
</reference>
<accession>A0AA43QS36</accession>
<keyword evidence="3" id="KW-0378">Hydrolase</keyword>
<comment type="caution">
    <text evidence="5">The sequence shown here is derived from an EMBL/GenBank/DDBJ whole genome shotgun (WGS) entry which is preliminary data.</text>
</comment>
<evidence type="ECO:0000256" key="2">
    <source>
        <dbReference type="ARBA" id="ARBA00022670"/>
    </source>
</evidence>
<gene>
    <name evidence="5" type="ORF">OHK93_001893</name>
</gene>
<name>A0AA43QS36_9LECA</name>
<evidence type="ECO:0000313" key="5">
    <source>
        <dbReference type="EMBL" id="MDI1490689.1"/>
    </source>
</evidence>
<proteinExistence type="inferred from homology"/>
<keyword evidence="2" id="KW-0645">Protease</keyword>
<comment type="similarity">
    <text evidence="1">Belongs to the DeSI family.</text>
</comment>
<dbReference type="Gene3D" id="3.90.1720.30">
    <property type="entry name" value="PPPDE domains"/>
    <property type="match status" value="1"/>
</dbReference>
<organism evidence="5 6">
    <name type="scientific">Ramalina farinacea</name>
    <dbReference type="NCBI Taxonomy" id="258253"/>
    <lineage>
        <taxon>Eukaryota</taxon>
        <taxon>Fungi</taxon>
        <taxon>Dikarya</taxon>
        <taxon>Ascomycota</taxon>
        <taxon>Pezizomycotina</taxon>
        <taxon>Lecanoromycetes</taxon>
        <taxon>OSLEUM clade</taxon>
        <taxon>Lecanoromycetidae</taxon>
        <taxon>Lecanorales</taxon>
        <taxon>Lecanorineae</taxon>
        <taxon>Ramalinaceae</taxon>
        <taxon>Ramalina</taxon>
    </lineage>
</organism>
<dbReference type="GO" id="GO:0008233">
    <property type="term" value="F:peptidase activity"/>
    <property type="evidence" value="ECO:0007669"/>
    <property type="project" value="UniProtKB-KW"/>
</dbReference>
<dbReference type="EMBL" id="JAPUFD010000012">
    <property type="protein sequence ID" value="MDI1490689.1"/>
    <property type="molecule type" value="Genomic_DNA"/>
</dbReference>
<dbReference type="InterPro" id="IPR008580">
    <property type="entry name" value="PPPDE_dom"/>
</dbReference>
<evidence type="ECO:0000313" key="6">
    <source>
        <dbReference type="Proteomes" id="UP001161017"/>
    </source>
</evidence>
<feature type="domain" description="PPPDE" evidence="4">
    <location>
        <begin position="1"/>
        <end position="136"/>
    </location>
</feature>
<sequence length="501" mass="51257">MKKYISNEIHVFRKIEHWTLEVDGKCYQLSRDRNEDKIKPVPIDANEWYDIRKKNQIDFERRKVGKTDKTHAEIVDEGEYIWQNFNRDRYKLFTHNCQNFAYMLYERIGVQLVDADHHLYEKIPNPIGHRLADSAEAALASRAVDSVPPTLRSTAASGGITTIEETEAATSGGTGTMDAMSAAPGGTLAAGSTTAGSTIAAESTGTIGAMSEGTIGAMSEGATGAMSEGITGAMSEGITGAMSEEVTGAMSEGIVGAMSEGAATAGAAATVGTAATGGTTVAGSTGTMAAGSTAAGGGTTAAGSTGTMAAGETVTGGTTASGSTAGGGATGHMGFGAKATGLLHGSGHGAALSSKAAAMAPKAAALVHGGHAAAIGAGAAKVGIVAAGTHAAPFVVTGGLLYVAWQGGQSRIWNKKNKKLEDMDVFDKLESENAFLEAAEDPELAAKLAKEVEEDMKDAELKEGMSVPDQAIEEESAKQRLMLEATEITPAHPYIETSSST</sequence>
<dbReference type="Proteomes" id="UP001161017">
    <property type="component" value="Unassembled WGS sequence"/>
</dbReference>
<dbReference type="PROSITE" id="PS51858">
    <property type="entry name" value="PPPDE"/>
    <property type="match status" value="1"/>
</dbReference>